<reference evidence="8" key="1">
    <citation type="submission" date="2019-03" db="EMBL/GenBank/DDBJ databases">
        <authorList>
            <person name="Mank J."/>
            <person name="Almeida P."/>
        </authorList>
    </citation>
    <scope>NUCLEOTIDE SEQUENCE</scope>
    <source>
        <strain evidence="8">78183</strain>
    </source>
</reference>
<evidence type="ECO:0000313" key="8">
    <source>
        <dbReference type="EMBL" id="VFU39850.1"/>
    </source>
</evidence>
<evidence type="ECO:0000256" key="1">
    <source>
        <dbReference type="ARBA" id="ARBA00001947"/>
    </source>
</evidence>
<dbReference type="InterPro" id="IPR013149">
    <property type="entry name" value="ADH-like_C"/>
</dbReference>
<dbReference type="GO" id="GO:0046872">
    <property type="term" value="F:metal ion binding"/>
    <property type="evidence" value="ECO:0007669"/>
    <property type="project" value="UniProtKB-KW"/>
</dbReference>
<keyword evidence="6" id="KW-0812">Transmembrane</keyword>
<keyword evidence="5" id="KW-0560">Oxidoreductase</keyword>
<organism evidence="8">
    <name type="scientific">Salix viminalis</name>
    <name type="common">Common osier</name>
    <name type="synonym">Basket willow</name>
    <dbReference type="NCBI Taxonomy" id="40686"/>
    <lineage>
        <taxon>Eukaryota</taxon>
        <taxon>Viridiplantae</taxon>
        <taxon>Streptophyta</taxon>
        <taxon>Embryophyta</taxon>
        <taxon>Tracheophyta</taxon>
        <taxon>Spermatophyta</taxon>
        <taxon>Magnoliopsida</taxon>
        <taxon>eudicotyledons</taxon>
        <taxon>Gunneridae</taxon>
        <taxon>Pentapetalae</taxon>
        <taxon>rosids</taxon>
        <taxon>fabids</taxon>
        <taxon>Malpighiales</taxon>
        <taxon>Salicaceae</taxon>
        <taxon>Saliceae</taxon>
        <taxon>Salix</taxon>
    </lineage>
</organism>
<sequence length="176" mass="19595">MTKTKCSSCLQIARAFGASDIIAVDVQDEKRERAKTFGATATINSKIEDPIERIKMRSLVGHNLSSQLWFSFLSFQIVAFKYLWRTLSSDSMLPLEITGGRGVDFTVEALGKPLTFSQCTQSVRDGGKAVMIGLAQAGAIGEIDINRLVRRKVGIYQWVSYVYLCIFGQYLGEPFH</sequence>
<gene>
    <name evidence="8" type="ORF">SVIM_LOCUS224178</name>
</gene>
<comment type="similarity">
    <text evidence="2">Belongs to the zinc-containing alcohol dehydrogenase family.</text>
</comment>
<dbReference type="EMBL" id="CAADRP010001534">
    <property type="protein sequence ID" value="VFU39850.1"/>
    <property type="molecule type" value="Genomic_DNA"/>
</dbReference>
<keyword evidence="6" id="KW-1133">Transmembrane helix</keyword>
<evidence type="ECO:0000256" key="4">
    <source>
        <dbReference type="ARBA" id="ARBA00022833"/>
    </source>
</evidence>
<evidence type="ECO:0000259" key="7">
    <source>
        <dbReference type="Pfam" id="PF00107"/>
    </source>
</evidence>
<evidence type="ECO:0000256" key="2">
    <source>
        <dbReference type="ARBA" id="ARBA00008072"/>
    </source>
</evidence>
<dbReference type="Gene3D" id="3.40.50.720">
    <property type="entry name" value="NAD(P)-binding Rossmann-like Domain"/>
    <property type="match status" value="2"/>
</dbReference>
<keyword evidence="4" id="KW-0862">Zinc</keyword>
<comment type="cofactor">
    <cofactor evidence="1">
        <name>Zn(2+)</name>
        <dbReference type="ChEBI" id="CHEBI:29105"/>
    </cofactor>
</comment>
<accession>A0A6N2LFZ3</accession>
<evidence type="ECO:0000256" key="3">
    <source>
        <dbReference type="ARBA" id="ARBA00022723"/>
    </source>
</evidence>
<dbReference type="GO" id="GO:0016491">
    <property type="term" value="F:oxidoreductase activity"/>
    <property type="evidence" value="ECO:0007669"/>
    <property type="project" value="UniProtKB-KW"/>
</dbReference>
<feature type="domain" description="Alcohol dehydrogenase-like C-terminal" evidence="7">
    <location>
        <begin position="9"/>
        <end position="56"/>
    </location>
</feature>
<keyword evidence="3" id="KW-0479">Metal-binding</keyword>
<dbReference type="PANTHER" id="PTHR43350">
    <property type="entry name" value="NAD-DEPENDENT ALCOHOL DEHYDROGENASE"/>
    <property type="match status" value="1"/>
</dbReference>
<dbReference type="InterPro" id="IPR036291">
    <property type="entry name" value="NAD(P)-bd_dom_sf"/>
</dbReference>
<proteinExistence type="inferred from homology"/>
<dbReference type="Pfam" id="PF00107">
    <property type="entry name" value="ADH_zinc_N"/>
    <property type="match status" value="2"/>
</dbReference>
<feature type="transmembrane region" description="Helical" evidence="6">
    <location>
        <begin position="155"/>
        <end position="172"/>
    </location>
</feature>
<dbReference type="SUPFAM" id="SSF51735">
    <property type="entry name" value="NAD(P)-binding Rossmann-fold domains"/>
    <property type="match status" value="1"/>
</dbReference>
<feature type="domain" description="Alcohol dehydrogenase-like C-terminal" evidence="7">
    <location>
        <begin position="96"/>
        <end position="156"/>
    </location>
</feature>
<dbReference type="PANTHER" id="PTHR43350:SF2">
    <property type="entry name" value="GROES-LIKE ZINC-BINDING ALCOHOL DEHYDROGENASE FAMILY PROTEIN"/>
    <property type="match status" value="1"/>
</dbReference>
<evidence type="ECO:0000256" key="6">
    <source>
        <dbReference type="SAM" id="Phobius"/>
    </source>
</evidence>
<keyword evidence="6" id="KW-0472">Membrane</keyword>
<evidence type="ECO:0000256" key="5">
    <source>
        <dbReference type="ARBA" id="ARBA00023002"/>
    </source>
</evidence>
<dbReference type="AlphaFoldDB" id="A0A6N2LFZ3"/>
<protein>
    <recommendedName>
        <fullName evidence="7">Alcohol dehydrogenase-like C-terminal domain-containing protein</fullName>
    </recommendedName>
</protein>
<name>A0A6N2LFZ3_SALVM</name>